<dbReference type="InterPro" id="IPR011639">
    <property type="entry name" value="MethylTrfase_TaqI-like_dom"/>
</dbReference>
<name>T1BJH4_9ZZZZ</name>
<feature type="non-terminal residue" evidence="7">
    <location>
        <position position="182"/>
    </location>
</feature>
<gene>
    <name evidence="7" type="ORF">B2A_06113</name>
</gene>
<sequence length="182" mass="20673">SRHRLPTLEKNVRVGNSLVEDSDLDTKAFAWPKEFPLVSEDGGFDVVVGNPPWVQSKFLPERFKEYYSSRYSNASKQYDLFTLFMERGVQLLKPGGILGFIVPDRFLANSDYRVFRQWLLETTRILRITPTGEGVFEGVEMPSAILILQKPRRGRPSPVDNVEIQDGVNGQVRRVSQGKLAS</sequence>
<evidence type="ECO:0000256" key="3">
    <source>
        <dbReference type="ARBA" id="ARBA00022679"/>
    </source>
</evidence>
<dbReference type="GO" id="GO:0006304">
    <property type="term" value="P:DNA modification"/>
    <property type="evidence" value="ECO:0007669"/>
    <property type="project" value="InterPro"/>
</dbReference>
<keyword evidence="2 7" id="KW-0489">Methyltransferase</keyword>
<dbReference type="Gene3D" id="3.40.50.150">
    <property type="entry name" value="Vaccinia Virus protein VP39"/>
    <property type="match status" value="1"/>
</dbReference>
<dbReference type="EC" id="2.1.1.72" evidence="1"/>
<evidence type="ECO:0000256" key="1">
    <source>
        <dbReference type="ARBA" id="ARBA00011900"/>
    </source>
</evidence>
<dbReference type="GO" id="GO:0032259">
    <property type="term" value="P:methylation"/>
    <property type="evidence" value="ECO:0007669"/>
    <property type="project" value="UniProtKB-KW"/>
</dbReference>
<comment type="caution">
    <text evidence="7">The sequence shown here is derived from an EMBL/GenBank/DDBJ whole genome shotgun (WGS) entry which is preliminary data.</text>
</comment>
<evidence type="ECO:0000256" key="2">
    <source>
        <dbReference type="ARBA" id="ARBA00022603"/>
    </source>
</evidence>
<keyword evidence="4" id="KW-0949">S-adenosyl-L-methionine</keyword>
<feature type="domain" description="Type II methyltransferase M.TaqI-like" evidence="6">
    <location>
        <begin position="18"/>
        <end position="135"/>
    </location>
</feature>
<feature type="non-terminal residue" evidence="7">
    <location>
        <position position="1"/>
    </location>
</feature>
<accession>T1BJH4</accession>
<comment type="catalytic activity">
    <reaction evidence="5">
        <text>a 2'-deoxyadenosine in DNA + S-adenosyl-L-methionine = an N(6)-methyl-2'-deoxyadenosine in DNA + S-adenosyl-L-homocysteine + H(+)</text>
        <dbReference type="Rhea" id="RHEA:15197"/>
        <dbReference type="Rhea" id="RHEA-COMP:12418"/>
        <dbReference type="Rhea" id="RHEA-COMP:12419"/>
        <dbReference type="ChEBI" id="CHEBI:15378"/>
        <dbReference type="ChEBI" id="CHEBI:57856"/>
        <dbReference type="ChEBI" id="CHEBI:59789"/>
        <dbReference type="ChEBI" id="CHEBI:90615"/>
        <dbReference type="ChEBI" id="CHEBI:90616"/>
        <dbReference type="EC" id="2.1.1.72"/>
    </reaction>
</comment>
<dbReference type="GO" id="GO:0009007">
    <property type="term" value="F:site-specific DNA-methyltransferase (adenine-specific) activity"/>
    <property type="evidence" value="ECO:0007669"/>
    <property type="project" value="UniProtKB-EC"/>
</dbReference>
<dbReference type="PANTHER" id="PTHR33841:SF1">
    <property type="entry name" value="DNA METHYLTRANSFERASE A"/>
    <property type="match status" value="1"/>
</dbReference>
<reference evidence="7" key="1">
    <citation type="submission" date="2013-08" db="EMBL/GenBank/DDBJ databases">
        <authorList>
            <person name="Mendez C."/>
            <person name="Richter M."/>
            <person name="Ferrer M."/>
            <person name="Sanchez J."/>
        </authorList>
    </citation>
    <scope>NUCLEOTIDE SEQUENCE</scope>
</reference>
<reference evidence="7" key="2">
    <citation type="journal article" date="2014" name="ISME J.">
        <title>Microbial stratification in low pH oxic and suboxic macroscopic growths along an acid mine drainage.</title>
        <authorList>
            <person name="Mendez-Garcia C."/>
            <person name="Mesa V."/>
            <person name="Sprenger R.R."/>
            <person name="Richter M."/>
            <person name="Diez M.S."/>
            <person name="Solano J."/>
            <person name="Bargiela R."/>
            <person name="Golyshina O.V."/>
            <person name="Manteca A."/>
            <person name="Ramos J.L."/>
            <person name="Gallego J.R."/>
            <person name="Llorente I."/>
            <person name="Martins Dos Santos V.A."/>
            <person name="Jensen O.N."/>
            <person name="Pelaez A.I."/>
            <person name="Sanchez J."/>
            <person name="Ferrer M."/>
        </authorList>
    </citation>
    <scope>NUCLEOTIDE SEQUENCE</scope>
</reference>
<evidence type="ECO:0000259" key="6">
    <source>
        <dbReference type="Pfam" id="PF07669"/>
    </source>
</evidence>
<dbReference type="Pfam" id="PF07669">
    <property type="entry name" value="Eco57I"/>
    <property type="match status" value="1"/>
</dbReference>
<dbReference type="PROSITE" id="PS00092">
    <property type="entry name" value="N6_MTASE"/>
    <property type="match status" value="1"/>
</dbReference>
<dbReference type="InterPro" id="IPR050953">
    <property type="entry name" value="N4_N6_ade-DNA_methylase"/>
</dbReference>
<dbReference type="PANTHER" id="PTHR33841">
    <property type="entry name" value="DNA METHYLTRANSFERASE YEEA-RELATED"/>
    <property type="match status" value="1"/>
</dbReference>
<dbReference type="GO" id="GO:0003676">
    <property type="term" value="F:nucleic acid binding"/>
    <property type="evidence" value="ECO:0007669"/>
    <property type="project" value="InterPro"/>
</dbReference>
<evidence type="ECO:0000256" key="4">
    <source>
        <dbReference type="ARBA" id="ARBA00022691"/>
    </source>
</evidence>
<dbReference type="EMBL" id="AUZZ01004297">
    <property type="protein sequence ID" value="EQD54135.1"/>
    <property type="molecule type" value="Genomic_DNA"/>
</dbReference>
<organism evidence="7">
    <name type="scientific">mine drainage metagenome</name>
    <dbReference type="NCBI Taxonomy" id="410659"/>
    <lineage>
        <taxon>unclassified sequences</taxon>
        <taxon>metagenomes</taxon>
        <taxon>ecological metagenomes</taxon>
    </lineage>
</organism>
<proteinExistence type="predicted"/>
<keyword evidence="3" id="KW-0808">Transferase</keyword>
<dbReference type="AlphaFoldDB" id="T1BJH4"/>
<protein>
    <recommendedName>
        <fullName evidence="1">site-specific DNA-methyltransferase (adenine-specific)</fullName>
        <ecNumber evidence="1">2.1.1.72</ecNumber>
    </recommendedName>
</protein>
<dbReference type="SUPFAM" id="SSF53335">
    <property type="entry name" value="S-adenosyl-L-methionine-dependent methyltransferases"/>
    <property type="match status" value="1"/>
</dbReference>
<evidence type="ECO:0000256" key="5">
    <source>
        <dbReference type="ARBA" id="ARBA00047942"/>
    </source>
</evidence>
<dbReference type="InterPro" id="IPR029063">
    <property type="entry name" value="SAM-dependent_MTases_sf"/>
</dbReference>
<dbReference type="InterPro" id="IPR002052">
    <property type="entry name" value="DNA_methylase_N6_adenine_CS"/>
</dbReference>
<evidence type="ECO:0000313" key="7">
    <source>
        <dbReference type="EMBL" id="EQD54135.1"/>
    </source>
</evidence>
<dbReference type="PRINTS" id="PR00507">
    <property type="entry name" value="N12N6MTFRASE"/>
</dbReference>